<dbReference type="EMBL" id="AP015044">
    <property type="protein sequence ID" value="BAU01021.1"/>
    <property type="molecule type" value="Genomic_DNA"/>
</dbReference>
<reference evidence="1 2" key="1">
    <citation type="journal article" date="2015" name="Sci. Rep.">
        <title>The power of single molecule real-time sequencing technology in the de novo assembly of a eukaryotic genome.</title>
        <authorList>
            <person name="Sakai H."/>
            <person name="Naito K."/>
            <person name="Ogiso-Tanaka E."/>
            <person name="Takahashi Y."/>
            <person name="Iseki K."/>
            <person name="Muto C."/>
            <person name="Satou K."/>
            <person name="Teruya K."/>
            <person name="Shiroma A."/>
            <person name="Shimoji M."/>
            <person name="Hirano T."/>
            <person name="Itoh T."/>
            <person name="Kaga A."/>
            <person name="Tomooka N."/>
        </authorList>
    </citation>
    <scope>NUCLEOTIDE SEQUENCE [LARGE SCALE GENOMIC DNA]</scope>
    <source>
        <strain evidence="2">cv. Shumari</strain>
    </source>
</reference>
<evidence type="ECO:0000313" key="1">
    <source>
        <dbReference type="EMBL" id="BAU01021.1"/>
    </source>
</evidence>
<evidence type="ECO:0000313" key="2">
    <source>
        <dbReference type="Proteomes" id="UP000291084"/>
    </source>
</evidence>
<dbReference type="AlphaFoldDB" id="A0A0S3T888"/>
<accession>A0A0S3T888</accession>
<name>A0A0S3T888_PHAAN</name>
<proteinExistence type="predicted"/>
<protein>
    <submittedName>
        <fullName evidence="1">Uncharacterized protein</fullName>
    </submittedName>
</protein>
<keyword evidence="2" id="KW-1185">Reference proteome</keyword>
<feature type="non-terminal residue" evidence="1">
    <location>
        <position position="1"/>
    </location>
</feature>
<organism evidence="1 2">
    <name type="scientific">Vigna angularis var. angularis</name>
    <dbReference type="NCBI Taxonomy" id="157739"/>
    <lineage>
        <taxon>Eukaryota</taxon>
        <taxon>Viridiplantae</taxon>
        <taxon>Streptophyta</taxon>
        <taxon>Embryophyta</taxon>
        <taxon>Tracheophyta</taxon>
        <taxon>Spermatophyta</taxon>
        <taxon>Magnoliopsida</taxon>
        <taxon>eudicotyledons</taxon>
        <taxon>Gunneridae</taxon>
        <taxon>Pentapetalae</taxon>
        <taxon>rosids</taxon>
        <taxon>fabids</taxon>
        <taxon>Fabales</taxon>
        <taxon>Fabaceae</taxon>
        <taxon>Papilionoideae</taxon>
        <taxon>50 kb inversion clade</taxon>
        <taxon>NPAAA clade</taxon>
        <taxon>indigoferoid/millettioid clade</taxon>
        <taxon>Phaseoleae</taxon>
        <taxon>Vigna</taxon>
    </lineage>
</organism>
<sequence>TFLAQPGFRLLLLAQFSPNDKVELWYLSNLGYLSRTLGRLSCYWFRSSSRSSELLAEMKWENSLFQKTFLHSKLCQ</sequence>
<gene>
    <name evidence="1" type="primary">Vigan.11G017300</name>
    <name evidence="1" type="ORF">VIGAN_11017300</name>
</gene>
<dbReference type="Proteomes" id="UP000291084">
    <property type="component" value="Chromosome 11"/>
</dbReference>